<dbReference type="EMBL" id="JACHJL010000011">
    <property type="protein sequence ID" value="MBB5937354.1"/>
    <property type="molecule type" value="Genomic_DNA"/>
</dbReference>
<dbReference type="AlphaFoldDB" id="A0A7W9QBY3"/>
<dbReference type="RefSeq" id="WP_184574257.1">
    <property type="nucleotide sequence ID" value="NZ_JACHJL010000011.1"/>
</dbReference>
<name>A0A7W9QBY3_9ACTN</name>
<evidence type="ECO:0000313" key="3">
    <source>
        <dbReference type="Proteomes" id="UP000588098"/>
    </source>
</evidence>
<evidence type="ECO:0000256" key="1">
    <source>
        <dbReference type="SAM" id="MobiDB-lite"/>
    </source>
</evidence>
<proteinExistence type="predicted"/>
<sequence>MAVGMNPGSPGDGPDRDDETPHTNHTPDPQDTPHTRPGGQHADHAGHEGDEILLCGRSLALVWEAEEPDEHTAACPYCRQALAGLGVLDRYVREARIEPEPPAEAITARVMDLVRTELRPGRMLPLGEPADDAWIAEVAAAKVFRETAESLPGVFAGSCKVMPIDPAAARRSLLPGGQDHRGPMRVSLELTATLDWTVPELAALVRQLVADAAREAVGMDVAEIDVSVVDVIGDGLGDALGDEPPLSRDTRERRDR</sequence>
<protein>
    <recommendedName>
        <fullName evidence="4">Asp23/Gls24 family envelope stress response protein</fullName>
    </recommendedName>
</protein>
<keyword evidence="3" id="KW-1185">Reference proteome</keyword>
<evidence type="ECO:0008006" key="4">
    <source>
        <dbReference type="Google" id="ProtNLM"/>
    </source>
</evidence>
<organism evidence="2 3">
    <name type="scientific">Streptomyces zagrosensis</name>
    <dbReference type="NCBI Taxonomy" id="1042984"/>
    <lineage>
        <taxon>Bacteria</taxon>
        <taxon>Bacillati</taxon>
        <taxon>Actinomycetota</taxon>
        <taxon>Actinomycetes</taxon>
        <taxon>Kitasatosporales</taxon>
        <taxon>Streptomycetaceae</taxon>
        <taxon>Streptomyces</taxon>
    </lineage>
</organism>
<comment type="caution">
    <text evidence="2">The sequence shown here is derived from an EMBL/GenBank/DDBJ whole genome shotgun (WGS) entry which is preliminary data.</text>
</comment>
<feature type="region of interest" description="Disordered" evidence="1">
    <location>
        <begin position="1"/>
        <end position="46"/>
    </location>
</feature>
<reference evidence="2 3" key="1">
    <citation type="submission" date="2020-08" db="EMBL/GenBank/DDBJ databases">
        <title>Genomic Encyclopedia of Type Strains, Phase III (KMG-III): the genomes of soil and plant-associated and newly described type strains.</title>
        <authorList>
            <person name="Whitman W."/>
        </authorList>
    </citation>
    <scope>NUCLEOTIDE SEQUENCE [LARGE SCALE GENOMIC DNA]</scope>
    <source>
        <strain evidence="2 3">CECT 8305</strain>
    </source>
</reference>
<dbReference type="Proteomes" id="UP000588098">
    <property type="component" value="Unassembled WGS sequence"/>
</dbReference>
<accession>A0A7W9QBY3</accession>
<evidence type="ECO:0000313" key="2">
    <source>
        <dbReference type="EMBL" id="MBB5937354.1"/>
    </source>
</evidence>
<gene>
    <name evidence="2" type="ORF">FHS42_004433</name>
</gene>